<dbReference type="STRING" id="28117.BHV66_06635"/>
<accession>A0A1Q6F5L6</accession>
<evidence type="ECO:0000313" key="2">
    <source>
        <dbReference type="EMBL" id="OKY94116.1"/>
    </source>
</evidence>
<dbReference type="InterPro" id="IPR029044">
    <property type="entry name" value="Nucleotide-diphossugar_trans"/>
</dbReference>
<dbReference type="GO" id="GO:0016740">
    <property type="term" value="F:transferase activity"/>
    <property type="evidence" value="ECO:0007669"/>
    <property type="project" value="UniProtKB-KW"/>
</dbReference>
<protein>
    <submittedName>
        <fullName evidence="2">Glycosyltransferase</fullName>
    </submittedName>
</protein>
<dbReference type="PANTHER" id="PTHR43685">
    <property type="entry name" value="GLYCOSYLTRANSFERASE"/>
    <property type="match status" value="1"/>
</dbReference>
<dbReference type="Pfam" id="PF00535">
    <property type="entry name" value="Glycos_transf_2"/>
    <property type="match status" value="1"/>
</dbReference>
<dbReference type="RefSeq" id="WP_227088767.1">
    <property type="nucleotide sequence ID" value="NZ_CAMQOD010000003.1"/>
</dbReference>
<proteinExistence type="predicted"/>
<evidence type="ECO:0000313" key="3">
    <source>
        <dbReference type="Proteomes" id="UP000187417"/>
    </source>
</evidence>
<name>A0A1Q6F5L6_9BACT</name>
<reference evidence="2 3" key="1">
    <citation type="journal article" date="2016" name="Nat. Biotechnol.">
        <title>Measurement of bacterial replication rates in microbial communities.</title>
        <authorList>
            <person name="Brown C.T."/>
            <person name="Olm M.R."/>
            <person name="Thomas B.C."/>
            <person name="Banfield J.F."/>
        </authorList>
    </citation>
    <scope>NUCLEOTIDE SEQUENCE [LARGE SCALE GENOMIC DNA]</scope>
    <source>
        <strain evidence="2">CAG:67_53_122</strain>
    </source>
</reference>
<dbReference type="InterPro" id="IPR001173">
    <property type="entry name" value="Glyco_trans_2-like"/>
</dbReference>
<dbReference type="Gene3D" id="3.90.550.10">
    <property type="entry name" value="Spore Coat Polysaccharide Biosynthesis Protein SpsA, Chain A"/>
    <property type="match status" value="1"/>
</dbReference>
<organism evidence="2 3">
    <name type="scientific">Alistipes putredinis</name>
    <dbReference type="NCBI Taxonomy" id="28117"/>
    <lineage>
        <taxon>Bacteria</taxon>
        <taxon>Pseudomonadati</taxon>
        <taxon>Bacteroidota</taxon>
        <taxon>Bacteroidia</taxon>
        <taxon>Bacteroidales</taxon>
        <taxon>Rikenellaceae</taxon>
        <taxon>Alistipes</taxon>
    </lineage>
</organism>
<comment type="caution">
    <text evidence="2">The sequence shown here is derived from an EMBL/GenBank/DDBJ whole genome shotgun (WGS) entry which is preliminary data.</text>
</comment>
<dbReference type="SUPFAM" id="SSF53448">
    <property type="entry name" value="Nucleotide-diphospho-sugar transferases"/>
    <property type="match status" value="1"/>
</dbReference>
<feature type="domain" description="Glycosyltransferase 2-like" evidence="1">
    <location>
        <begin position="6"/>
        <end position="116"/>
    </location>
</feature>
<dbReference type="EMBL" id="MNQH01000030">
    <property type="protein sequence ID" value="OKY94116.1"/>
    <property type="molecule type" value="Genomic_DNA"/>
</dbReference>
<dbReference type="Proteomes" id="UP000187417">
    <property type="component" value="Unassembled WGS sequence"/>
</dbReference>
<sequence>MKSDISVVIPLYNKEKEIARTLRSVLAQTSQPLEIIVVDDGSTDGSAARVEEIGSPLIRLIRQENRGVSAARNRAMQEACGEYAALLDGDDTWEPGYLAEIERLIAAYPGCGAYATSFNVDDGHHLTPGDTPQTEGVVDFFTEALSHYVLIPSSTTLRRKPALSLGGFPEGMRMGEDQYLWTKLARTSPVCFSPARLVRYSKAASNRSAAIYRPEQTRFSFEDLYEPAARDSSNEYVARAALGKALVVSAKGGTAEAARAAKFFAYTRHDRRTLRKLRILNALPVRWRGPLLAAYNRLAWAIARKGM</sequence>
<dbReference type="InterPro" id="IPR050834">
    <property type="entry name" value="Glycosyltransf_2"/>
</dbReference>
<keyword evidence="2" id="KW-0808">Transferase</keyword>
<gene>
    <name evidence="2" type="ORF">BHV66_06635</name>
</gene>
<evidence type="ECO:0000259" key="1">
    <source>
        <dbReference type="Pfam" id="PF00535"/>
    </source>
</evidence>
<dbReference type="AlphaFoldDB" id="A0A1Q6F5L6"/>
<dbReference type="PANTHER" id="PTHR43685:SF2">
    <property type="entry name" value="GLYCOSYLTRANSFERASE 2-LIKE DOMAIN-CONTAINING PROTEIN"/>
    <property type="match status" value="1"/>
</dbReference>
<dbReference type="CDD" id="cd00761">
    <property type="entry name" value="Glyco_tranf_GTA_type"/>
    <property type="match status" value="1"/>
</dbReference>